<dbReference type="Proteomes" id="UP000007798">
    <property type="component" value="Unassembled WGS sequence"/>
</dbReference>
<evidence type="ECO:0000313" key="5">
    <source>
        <dbReference type="Proteomes" id="UP000007798"/>
    </source>
</evidence>
<dbReference type="GO" id="GO:0032027">
    <property type="term" value="F:myosin light chain binding"/>
    <property type="evidence" value="ECO:0007669"/>
    <property type="project" value="InterPro"/>
</dbReference>
<reference evidence="4 5" key="1">
    <citation type="journal article" date="2007" name="Nature">
        <title>Evolution of genes and genomes on the Drosophila phylogeny.</title>
        <authorList>
            <consortium name="Drosophila 12 Genomes Consortium"/>
            <person name="Clark A.G."/>
            <person name="Eisen M.B."/>
            <person name="Smith D.R."/>
            <person name="Bergman C.M."/>
            <person name="Oliver B."/>
            <person name="Markow T.A."/>
            <person name="Kaufman T.C."/>
            <person name="Kellis M."/>
            <person name="Gelbart W."/>
            <person name="Iyer V.N."/>
            <person name="Pollard D.A."/>
            <person name="Sackton T.B."/>
            <person name="Larracuente A.M."/>
            <person name="Singh N.D."/>
            <person name="Abad J.P."/>
            <person name="Abt D.N."/>
            <person name="Adryan B."/>
            <person name="Aguade M."/>
            <person name="Akashi H."/>
            <person name="Anderson W.W."/>
            <person name="Aquadro C.F."/>
            <person name="Ardell D.H."/>
            <person name="Arguello R."/>
            <person name="Artieri C.G."/>
            <person name="Barbash D.A."/>
            <person name="Barker D."/>
            <person name="Barsanti P."/>
            <person name="Batterham P."/>
            <person name="Batzoglou S."/>
            <person name="Begun D."/>
            <person name="Bhutkar A."/>
            <person name="Blanco E."/>
            <person name="Bosak S.A."/>
            <person name="Bradley R.K."/>
            <person name="Brand A.D."/>
            <person name="Brent M.R."/>
            <person name="Brooks A.N."/>
            <person name="Brown R.H."/>
            <person name="Butlin R.K."/>
            <person name="Caggese C."/>
            <person name="Calvi B.R."/>
            <person name="Bernardo de Carvalho A."/>
            <person name="Caspi A."/>
            <person name="Castrezana S."/>
            <person name="Celniker S.E."/>
            <person name="Chang J.L."/>
            <person name="Chapple C."/>
            <person name="Chatterji S."/>
            <person name="Chinwalla A."/>
            <person name="Civetta A."/>
            <person name="Clifton S.W."/>
            <person name="Comeron J.M."/>
            <person name="Costello J.C."/>
            <person name="Coyne J.A."/>
            <person name="Daub J."/>
            <person name="David R.G."/>
            <person name="Delcher A.L."/>
            <person name="Delehaunty K."/>
            <person name="Do C.B."/>
            <person name="Ebling H."/>
            <person name="Edwards K."/>
            <person name="Eickbush T."/>
            <person name="Evans J.D."/>
            <person name="Filipski A."/>
            <person name="Findeiss S."/>
            <person name="Freyhult E."/>
            <person name="Fulton L."/>
            <person name="Fulton R."/>
            <person name="Garcia A.C."/>
            <person name="Gardiner A."/>
            <person name="Garfield D.A."/>
            <person name="Garvin B.E."/>
            <person name="Gibson G."/>
            <person name="Gilbert D."/>
            <person name="Gnerre S."/>
            <person name="Godfrey J."/>
            <person name="Good R."/>
            <person name="Gotea V."/>
            <person name="Gravely B."/>
            <person name="Greenberg A.J."/>
            <person name="Griffiths-Jones S."/>
            <person name="Gross S."/>
            <person name="Guigo R."/>
            <person name="Gustafson E.A."/>
            <person name="Haerty W."/>
            <person name="Hahn M.W."/>
            <person name="Halligan D.L."/>
            <person name="Halpern A.L."/>
            <person name="Halter G.M."/>
            <person name="Han M.V."/>
            <person name="Heger A."/>
            <person name="Hillier L."/>
            <person name="Hinrichs A.S."/>
            <person name="Holmes I."/>
            <person name="Hoskins R.A."/>
            <person name="Hubisz M.J."/>
            <person name="Hultmark D."/>
            <person name="Huntley M.A."/>
            <person name="Jaffe D.B."/>
            <person name="Jagadeeshan S."/>
            <person name="Jeck W.R."/>
            <person name="Johnson J."/>
            <person name="Jones C.D."/>
            <person name="Jordan W.C."/>
            <person name="Karpen G.H."/>
            <person name="Kataoka E."/>
            <person name="Keightley P.D."/>
            <person name="Kheradpour P."/>
            <person name="Kirkness E.F."/>
            <person name="Koerich L.B."/>
            <person name="Kristiansen K."/>
            <person name="Kudrna D."/>
            <person name="Kulathinal R.J."/>
            <person name="Kumar S."/>
            <person name="Kwok R."/>
            <person name="Lander E."/>
            <person name="Langley C.H."/>
            <person name="Lapoint R."/>
            <person name="Lazzaro B.P."/>
            <person name="Lee S.J."/>
            <person name="Levesque L."/>
            <person name="Li R."/>
            <person name="Lin C.F."/>
            <person name="Lin M.F."/>
            <person name="Lindblad-Toh K."/>
            <person name="Llopart A."/>
            <person name="Long M."/>
            <person name="Low L."/>
            <person name="Lozovsky E."/>
            <person name="Lu J."/>
            <person name="Luo M."/>
            <person name="Machado C.A."/>
            <person name="Makalowski W."/>
            <person name="Marzo M."/>
            <person name="Matsuda M."/>
            <person name="Matzkin L."/>
            <person name="McAllister B."/>
            <person name="McBride C.S."/>
            <person name="McKernan B."/>
            <person name="McKernan K."/>
            <person name="Mendez-Lago M."/>
            <person name="Minx P."/>
            <person name="Mollenhauer M.U."/>
            <person name="Montooth K."/>
            <person name="Mount S.M."/>
            <person name="Mu X."/>
            <person name="Myers E."/>
            <person name="Negre B."/>
            <person name="Newfeld S."/>
            <person name="Nielsen R."/>
            <person name="Noor M.A."/>
            <person name="O'Grady P."/>
            <person name="Pachter L."/>
            <person name="Papaceit M."/>
            <person name="Parisi M.J."/>
            <person name="Parisi M."/>
            <person name="Parts L."/>
            <person name="Pedersen J.S."/>
            <person name="Pesole G."/>
            <person name="Phillippy A.M."/>
            <person name="Ponting C.P."/>
            <person name="Pop M."/>
            <person name="Porcelli D."/>
            <person name="Powell J.R."/>
            <person name="Prohaska S."/>
            <person name="Pruitt K."/>
            <person name="Puig M."/>
            <person name="Quesneville H."/>
            <person name="Ram K.R."/>
            <person name="Rand D."/>
            <person name="Rasmussen M.D."/>
            <person name="Reed L.K."/>
            <person name="Reenan R."/>
            <person name="Reily A."/>
            <person name="Remington K.A."/>
            <person name="Rieger T.T."/>
            <person name="Ritchie M.G."/>
            <person name="Robin C."/>
            <person name="Rogers Y.H."/>
            <person name="Rohde C."/>
            <person name="Rozas J."/>
            <person name="Rubenfield M.J."/>
            <person name="Ruiz A."/>
            <person name="Russo S."/>
            <person name="Salzberg S.L."/>
            <person name="Sanchez-Gracia A."/>
            <person name="Saranga D.J."/>
            <person name="Sato H."/>
            <person name="Schaeffer S.W."/>
            <person name="Schatz M.C."/>
            <person name="Schlenke T."/>
            <person name="Schwartz R."/>
            <person name="Segarra C."/>
            <person name="Singh R.S."/>
            <person name="Sirot L."/>
            <person name="Sirota M."/>
            <person name="Sisneros N.B."/>
            <person name="Smith C.D."/>
            <person name="Smith T.F."/>
            <person name="Spieth J."/>
            <person name="Stage D.E."/>
            <person name="Stark A."/>
            <person name="Stephan W."/>
            <person name="Strausberg R.L."/>
            <person name="Strempel S."/>
            <person name="Sturgill D."/>
            <person name="Sutton G."/>
            <person name="Sutton G.G."/>
            <person name="Tao W."/>
            <person name="Teichmann S."/>
            <person name="Tobari Y.N."/>
            <person name="Tomimura Y."/>
            <person name="Tsolas J.M."/>
            <person name="Valente V.L."/>
            <person name="Venter E."/>
            <person name="Venter J.C."/>
            <person name="Vicario S."/>
            <person name="Vieira F.G."/>
            <person name="Vilella A.J."/>
            <person name="Villasante A."/>
            <person name="Walenz B."/>
            <person name="Wang J."/>
            <person name="Wasserman M."/>
            <person name="Watts T."/>
            <person name="Wilson D."/>
            <person name="Wilson R.K."/>
            <person name="Wing R.A."/>
            <person name="Wolfner M.F."/>
            <person name="Wong A."/>
            <person name="Wong G.K."/>
            <person name="Wu C.I."/>
            <person name="Wu G."/>
            <person name="Yamamoto D."/>
            <person name="Yang H.P."/>
            <person name="Yang S.P."/>
            <person name="Yorke J.A."/>
            <person name="Yoshida K."/>
            <person name="Zdobnov E."/>
            <person name="Zhang P."/>
            <person name="Zhang Y."/>
            <person name="Zimin A.V."/>
            <person name="Baldwin J."/>
            <person name="Abdouelleil A."/>
            <person name="Abdulkadir J."/>
            <person name="Abebe A."/>
            <person name="Abera B."/>
            <person name="Abreu J."/>
            <person name="Acer S.C."/>
            <person name="Aftuck L."/>
            <person name="Alexander A."/>
            <person name="An P."/>
            <person name="Anderson E."/>
            <person name="Anderson S."/>
            <person name="Arachi H."/>
            <person name="Azer M."/>
            <person name="Bachantsang P."/>
            <person name="Barry A."/>
            <person name="Bayul T."/>
            <person name="Berlin A."/>
            <person name="Bessette D."/>
            <person name="Bloom T."/>
            <person name="Blye J."/>
            <person name="Boguslavskiy L."/>
            <person name="Bonnet C."/>
            <person name="Boukhgalter B."/>
            <person name="Bourzgui I."/>
            <person name="Brown A."/>
            <person name="Cahill P."/>
            <person name="Channer S."/>
            <person name="Cheshatsang Y."/>
            <person name="Chuda L."/>
            <person name="Citroen M."/>
            <person name="Collymore A."/>
            <person name="Cooke P."/>
            <person name="Costello M."/>
            <person name="D'Aco K."/>
            <person name="Daza R."/>
            <person name="De Haan G."/>
            <person name="DeGray S."/>
            <person name="DeMaso C."/>
            <person name="Dhargay N."/>
            <person name="Dooley K."/>
            <person name="Dooley E."/>
            <person name="Doricent M."/>
            <person name="Dorje P."/>
            <person name="Dorjee K."/>
            <person name="Dupes A."/>
            <person name="Elong R."/>
            <person name="Falk J."/>
            <person name="Farina A."/>
            <person name="Faro S."/>
            <person name="Ferguson D."/>
            <person name="Fisher S."/>
            <person name="Foley C.D."/>
            <person name="Franke A."/>
            <person name="Friedrich D."/>
            <person name="Gadbois L."/>
            <person name="Gearin G."/>
            <person name="Gearin C.R."/>
            <person name="Giannoukos G."/>
            <person name="Goode T."/>
            <person name="Graham J."/>
            <person name="Grandbois E."/>
            <person name="Grewal S."/>
            <person name="Gyaltsen K."/>
            <person name="Hafez N."/>
            <person name="Hagos B."/>
            <person name="Hall J."/>
            <person name="Henson C."/>
            <person name="Hollinger A."/>
            <person name="Honan T."/>
            <person name="Huard M.D."/>
            <person name="Hughes L."/>
            <person name="Hurhula B."/>
            <person name="Husby M.E."/>
            <person name="Kamat A."/>
            <person name="Kanga B."/>
            <person name="Kashin S."/>
            <person name="Khazanovich D."/>
            <person name="Kisner P."/>
            <person name="Lance K."/>
            <person name="Lara M."/>
            <person name="Lee W."/>
            <person name="Lennon N."/>
            <person name="Letendre F."/>
            <person name="LeVine R."/>
            <person name="Lipovsky A."/>
            <person name="Liu X."/>
            <person name="Liu J."/>
            <person name="Liu S."/>
            <person name="Lokyitsang T."/>
            <person name="Lokyitsang Y."/>
            <person name="Lubonja R."/>
            <person name="Lui A."/>
            <person name="MacDonald P."/>
            <person name="Magnisalis V."/>
            <person name="Maru K."/>
            <person name="Matthews C."/>
            <person name="McCusker W."/>
            <person name="McDonough S."/>
            <person name="Mehta T."/>
            <person name="Meldrim J."/>
            <person name="Meneus L."/>
            <person name="Mihai O."/>
            <person name="Mihalev A."/>
            <person name="Mihova T."/>
            <person name="Mittelman R."/>
            <person name="Mlenga V."/>
            <person name="Montmayeur A."/>
            <person name="Mulrain L."/>
            <person name="Navidi A."/>
            <person name="Naylor J."/>
            <person name="Negash T."/>
            <person name="Nguyen T."/>
            <person name="Nguyen N."/>
            <person name="Nicol R."/>
            <person name="Norbu C."/>
            <person name="Norbu N."/>
            <person name="Novod N."/>
            <person name="O'Neill B."/>
            <person name="Osman S."/>
            <person name="Markiewicz E."/>
            <person name="Oyono O.L."/>
            <person name="Patti C."/>
            <person name="Phunkhang P."/>
            <person name="Pierre F."/>
            <person name="Priest M."/>
            <person name="Raghuraman S."/>
            <person name="Rege F."/>
            <person name="Reyes R."/>
            <person name="Rise C."/>
            <person name="Rogov P."/>
            <person name="Ross K."/>
            <person name="Ryan E."/>
            <person name="Settipalli S."/>
            <person name="Shea T."/>
            <person name="Sherpa N."/>
            <person name="Shi L."/>
            <person name="Shih D."/>
            <person name="Sparrow T."/>
            <person name="Spaulding J."/>
            <person name="Stalker J."/>
            <person name="Stange-Thomann N."/>
            <person name="Stavropoulos S."/>
            <person name="Stone C."/>
            <person name="Strader C."/>
            <person name="Tesfaye S."/>
            <person name="Thomson T."/>
            <person name="Thoulutsang Y."/>
            <person name="Thoulutsang D."/>
            <person name="Topham K."/>
            <person name="Topping I."/>
            <person name="Tsamla T."/>
            <person name="Vassiliev H."/>
            <person name="Vo A."/>
            <person name="Wangchuk T."/>
            <person name="Wangdi T."/>
            <person name="Weiand M."/>
            <person name="Wilkinson J."/>
            <person name="Wilson A."/>
            <person name="Yadav S."/>
            <person name="Young G."/>
            <person name="Yu Q."/>
            <person name="Zembek L."/>
            <person name="Zhong D."/>
            <person name="Zimmer A."/>
            <person name="Zwirko Z."/>
            <person name="Jaffe D.B."/>
            <person name="Alvarez P."/>
            <person name="Brockman W."/>
            <person name="Butler J."/>
            <person name="Chin C."/>
            <person name="Gnerre S."/>
            <person name="Grabherr M."/>
            <person name="Kleber M."/>
            <person name="Mauceli E."/>
            <person name="MacCallum I."/>
        </authorList>
    </citation>
    <scope>NUCLEOTIDE SEQUENCE [LARGE SCALE GENOMIC DNA]</scope>
    <source>
        <strain evidence="5">Tucson 14030-0811.24</strain>
    </source>
</reference>
<dbReference type="eggNOG" id="ENOG502S8SR">
    <property type="taxonomic scope" value="Eukaryota"/>
</dbReference>
<dbReference type="InParanoid" id="B4N4Q8"/>
<proteinExistence type="inferred from homology"/>
<keyword evidence="2" id="KW-0597">Phosphoprotein</keyword>
<feature type="domain" description="Spermatogenesis-associated protein 6 N-terminal" evidence="3">
    <location>
        <begin position="10"/>
        <end position="142"/>
    </location>
</feature>
<dbReference type="PhylomeDB" id="B4N4Q8"/>
<dbReference type="PANTHER" id="PTHR16435">
    <property type="entry name" value="SPERMATOGENESIS-ASSOCIATED PROTEIN 6 SPATA6"/>
    <property type="match status" value="1"/>
</dbReference>
<evidence type="ECO:0000256" key="2">
    <source>
        <dbReference type="ARBA" id="ARBA00022553"/>
    </source>
</evidence>
<accession>B4N4Q8</accession>
<gene>
    <name evidence="4" type="primary">Dwil\GK10410</name>
    <name evidence="4" type="ORF">Dwil_GK10410</name>
</gene>
<dbReference type="EMBL" id="CH964095">
    <property type="protein sequence ID" value="EDW79132.1"/>
    <property type="molecule type" value="Genomic_DNA"/>
</dbReference>
<dbReference type="STRING" id="7260.B4N4Q8"/>
<sequence length="286" mass="32233">MSYKRFYLRLELQLHALTCPGVWLCSHGYLEATIKTLGYYFRTGAMEPRFPMLCHDQFTMEGYFKGVSSMADMQELLRSERLEITLWQNGRRLAYFVGCLSDVMHPTFPRLTCEHSANVQLLMKATPAFPGILAPKVELSAQMSSQKGTCPSCSPMRERIEIERLAPNRHVESQCLSQLELPARKQQTVCHAKRSNCSLGYSYSPLRTTRKSCSNSQSEAVTTTSKRRLSTCSASTQLSSLSGISSTTCSSSPSTNCTHASFSLWEADDHQSNCDICQAYRRMFLH</sequence>
<comment type="similarity">
    <text evidence="1">Belongs to the SPATA6 family.</text>
</comment>
<evidence type="ECO:0000313" key="4">
    <source>
        <dbReference type="EMBL" id="EDW79132.1"/>
    </source>
</evidence>
<organism evidence="4 5">
    <name type="scientific">Drosophila willistoni</name>
    <name type="common">Fruit fly</name>
    <dbReference type="NCBI Taxonomy" id="7260"/>
    <lineage>
        <taxon>Eukaryota</taxon>
        <taxon>Metazoa</taxon>
        <taxon>Ecdysozoa</taxon>
        <taxon>Arthropoda</taxon>
        <taxon>Hexapoda</taxon>
        <taxon>Insecta</taxon>
        <taxon>Pterygota</taxon>
        <taxon>Neoptera</taxon>
        <taxon>Endopterygota</taxon>
        <taxon>Diptera</taxon>
        <taxon>Brachycera</taxon>
        <taxon>Muscomorpha</taxon>
        <taxon>Ephydroidea</taxon>
        <taxon>Drosophilidae</taxon>
        <taxon>Drosophila</taxon>
        <taxon>Sophophora</taxon>
    </lineage>
</organism>
<dbReference type="InterPro" id="IPR032732">
    <property type="entry name" value="SPATA6_N"/>
</dbReference>
<dbReference type="GO" id="GO:0120212">
    <property type="term" value="C:sperm head-tail coupling apparatus"/>
    <property type="evidence" value="ECO:0007669"/>
    <property type="project" value="InterPro"/>
</dbReference>
<dbReference type="InterPro" id="IPR042769">
    <property type="entry name" value="SPATA6_fam"/>
</dbReference>
<evidence type="ECO:0000259" key="3">
    <source>
        <dbReference type="Pfam" id="PF14909"/>
    </source>
</evidence>
<dbReference type="HOGENOM" id="CLU_1043061_0_0_1"/>
<dbReference type="PANTHER" id="PTHR16435:SF6">
    <property type="entry name" value="IP09370P"/>
    <property type="match status" value="1"/>
</dbReference>
<name>B4N4Q8_DROWI</name>
<evidence type="ECO:0000256" key="1">
    <source>
        <dbReference type="ARBA" id="ARBA00006215"/>
    </source>
</evidence>
<keyword evidence="5" id="KW-1185">Reference proteome</keyword>
<dbReference type="AlphaFoldDB" id="B4N4Q8"/>
<dbReference type="GO" id="GO:0007283">
    <property type="term" value="P:spermatogenesis"/>
    <property type="evidence" value="ECO:0007669"/>
    <property type="project" value="InterPro"/>
</dbReference>
<dbReference type="Pfam" id="PF14909">
    <property type="entry name" value="SPATA6"/>
    <property type="match status" value="1"/>
</dbReference>
<dbReference type="KEGG" id="dwi:6645611"/>
<dbReference type="OMA" id="HKRFYVR"/>
<protein>
    <recommendedName>
        <fullName evidence="3">Spermatogenesis-associated protein 6 N-terminal domain-containing protein</fullName>
    </recommendedName>
</protein>
<dbReference type="OrthoDB" id="5963614at2759"/>